<organism evidence="4 5">
    <name type="scientific">Streptomyces vastus</name>
    <dbReference type="NCBI Taxonomy" id="285451"/>
    <lineage>
        <taxon>Bacteria</taxon>
        <taxon>Bacillati</taxon>
        <taxon>Actinomycetota</taxon>
        <taxon>Actinomycetes</taxon>
        <taxon>Kitasatosporales</taxon>
        <taxon>Streptomycetaceae</taxon>
        <taxon>Streptomyces</taxon>
    </lineage>
</organism>
<gene>
    <name evidence="4" type="ORF">GCM10010307_65290</name>
</gene>
<dbReference type="InterPro" id="IPR009075">
    <property type="entry name" value="AcylCo_DH/oxidase_C"/>
</dbReference>
<dbReference type="EMBL" id="BAAASJ010000099">
    <property type="protein sequence ID" value="GAA2653590.1"/>
    <property type="molecule type" value="Genomic_DNA"/>
</dbReference>
<dbReference type="Gene3D" id="1.20.140.10">
    <property type="entry name" value="Butyryl-CoA Dehydrogenase, subunit A, domain 3"/>
    <property type="match status" value="1"/>
</dbReference>
<dbReference type="PANTHER" id="PTHR48083">
    <property type="entry name" value="MEDIUM-CHAIN SPECIFIC ACYL-COA DEHYDROGENASE, MITOCHONDRIAL-RELATED"/>
    <property type="match status" value="1"/>
</dbReference>
<proteinExistence type="predicted"/>
<evidence type="ECO:0000256" key="2">
    <source>
        <dbReference type="ARBA" id="ARBA00023002"/>
    </source>
</evidence>
<comment type="caution">
    <text evidence="4">The sequence shown here is derived from an EMBL/GenBank/DDBJ whole genome shotgun (WGS) entry which is preliminary data.</text>
</comment>
<dbReference type="InterPro" id="IPR050741">
    <property type="entry name" value="Acyl-CoA_dehydrogenase"/>
</dbReference>
<feature type="domain" description="Acyl-CoA dehydrogenase/oxidase C-terminal" evidence="3">
    <location>
        <begin position="1"/>
        <end position="96"/>
    </location>
</feature>
<keyword evidence="1" id="KW-0285">Flavoprotein</keyword>
<evidence type="ECO:0000259" key="3">
    <source>
        <dbReference type="Pfam" id="PF00441"/>
    </source>
</evidence>
<accession>A0ABP6E0B3</accession>
<evidence type="ECO:0000313" key="5">
    <source>
        <dbReference type="Proteomes" id="UP001500151"/>
    </source>
</evidence>
<dbReference type="InterPro" id="IPR036250">
    <property type="entry name" value="AcylCo_DH-like_C"/>
</dbReference>
<name>A0ABP6E0B3_9ACTN</name>
<protein>
    <recommendedName>
        <fullName evidence="3">Acyl-CoA dehydrogenase/oxidase C-terminal domain-containing protein</fullName>
    </recommendedName>
</protein>
<evidence type="ECO:0000313" key="4">
    <source>
        <dbReference type="EMBL" id="GAA2653590.1"/>
    </source>
</evidence>
<sequence>MAELATETEIAQSFTDRCVGELAAGRLTDTEAAMAKWWVTERQQRLVSRCLQLHGDYGFMTEYQIAKDFDFVDTRTSTLFAGTTEIMKEIIGKSLLR</sequence>
<dbReference type="Proteomes" id="UP001500151">
    <property type="component" value="Unassembled WGS sequence"/>
</dbReference>
<keyword evidence="2" id="KW-0560">Oxidoreductase</keyword>
<dbReference type="Pfam" id="PF00441">
    <property type="entry name" value="Acyl-CoA_dh_1"/>
    <property type="match status" value="1"/>
</dbReference>
<reference evidence="5" key="1">
    <citation type="journal article" date="2019" name="Int. J. Syst. Evol. Microbiol.">
        <title>The Global Catalogue of Microorganisms (GCM) 10K type strain sequencing project: providing services to taxonomists for standard genome sequencing and annotation.</title>
        <authorList>
            <consortium name="The Broad Institute Genomics Platform"/>
            <consortium name="The Broad Institute Genome Sequencing Center for Infectious Disease"/>
            <person name="Wu L."/>
            <person name="Ma J."/>
        </authorList>
    </citation>
    <scope>NUCLEOTIDE SEQUENCE [LARGE SCALE GENOMIC DNA]</scope>
    <source>
        <strain evidence="5">JCM 4524</strain>
    </source>
</reference>
<dbReference type="PANTHER" id="PTHR48083:SF20">
    <property type="entry name" value="LONG-CHAIN SPECIFIC ACYL-COA DEHYDROGENASE, MITOCHONDRIAL"/>
    <property type="match status" value="1"/>
</dbReference>
<dbReference type="SUPFAM" id="SSF47203">
    <property type="entry name" value="Acyl-CoA dehydrogenase C-terminal domain-like"/>
    <property type="match status" value="1"/>
</dbReference>
<keyword evidence="5" id="KW-1185">Reference proteome</keyword>
<evidence type="ECO:0000256" key="1">
    <source>
        <dbReference type="ARBA" id="ARBA00022630"/>
    </source>
</evidence>